<evidence type="ECO:0000256" key="4">
    <source>
        <dbReference type="ARBA" id="ARBA00038321"/>
    </source>
</evidence>
<dbReference type="Pfam" id="PF00400">
    <property type="entry name" value="WD40"/>
    <property type="match status" value="3"/>
</dbReference>
<dbReference type="AlphaFoldDB" id="A0A1Y2AH71"/>
<evidence type="ECO:0000256" key="3">
    <source>
        <dbReference type="ARBA" id="ARBA00022942"/>
    </source>
</evidence>
<dbReference type="Gene3D" id="2.130.10.10">
    <property type="entry name" value="YVTN repeat-like/Quinoprotein amine dehydrogenase"/>
    <property type="match status" value="2"/>
</dbReference>
<name>A0A1Y2AH71_9FUNG</name>
<feature type="repeat" description="WD" evidence="5">
    <location>
        <begin position="159"/>
        <end position="200"/>
    </location>
</feature>
<feature type="repeat" description="WD" evidence="5">
    <location>
        <begin position="201"/>
        <end position="242"/>
    </location>
</feature>
<protein>
    <submittedName>
        <fullName evidence="6">WD40 repeat-like protein</fullName>
    </submittedName>
</protein>
<keyword evidence="2" id="KW-0677">Repeat</keyword>
<gene>
    <name evidence="6" type="ORF">LY90DRAFT_707277</name>
</gene>
<dbReference type="InterPro" id="IPR051179">
    <property type="entry name" value="WD_repeat_multifunction"/>
</dbReference>
<accession>A0A1Y2AH71</accession>
<dbReference type="SUPFAM" id="SSF50978">
    <property type="entry name" value="WD40 repeat-like"/>
    <property type="match status" value="1"/>
</dbReference>
<dbReference type="Proteomes" id="UP000193920">
    <property type="component" value="Unassembled WGS sequence"/>
</dbReference>
<dbReference type="PANTHER" id="PTHR19857:SF19">
    <property type="entry name" value="26S PROTEASOME REGULATORY SUBUNIT RPN14"/>
    <property type="match status" value="1"/>
</dbReference>
<keyword evidence="3" id="KW-0647">Proteasome</keyword>
<keyword evidence="1 5" id="KW-0853">WD repeat</keyword>
<evidence type="ECO:0000256" key="2">
    <source>
        <dbReference type="ARBA" id="ARBA00022737"/>
    </source>
</evidence>
<dbReference type="PROSITE" id="PS50082">
    <property type="entry name" value="WD_REPEATS_2"/>
    <property type="match status" value="2"/>
</dbReference>
<dbReference type="OrthoDB" id="10257301at2759"/>
<keyword evidence="7" id="KW-1185">Reference proteome</keyword>
<dbReference type="InterPro" id="IPR036322">
    <property type="entry name" value="WD40_repeat_dom_sf"/>
</dbReference>
<evidence type="ECO:0000256" key="1">
    <source>
        <dbReference type="ARBA" id="ARBA00022574"/>
    </source>
</evidence>
<comment type="caution">
    <text evidence="6">The sequence shown here is derived from an EMBL/GenBank/DDBJ whole genome shotgun (WGS) entry which is preliminary data.</text>
</comment>
<evidence type="ECO:0000256" key="5">
    <source>
        <dbReference type="PROSITE-ProRule" id="PRU00221"/>
    </source>
</evidence>
<dbReference type="InterPro" id="IPR001680">
    <property type="entry name" value="WD40_rpt"/>
</dbReference>
<dbReference type="STRING" id="1754190.A0A1Y2AH71"/>
<evidence type="ECO:0000313" key="7">
    <source>
        <dbReference type="Proteomes" id="UP000193920"/>
    </source>
</evidence>
<dbReference type="PROSITE" id="PS50294">
    <property type="entry name" value="WD_REPEATS_REGION"/>
    <property type="match status" value="2"/>
</dbReference>
<reference evidence="6 7" key="1">
    <citation type="submission" date="2016-08" db="EMBL/GenBank/DDBJ databases">
        <title>A Parts List for Fungal Cellulosomes Revealed by Comparative Genomics.</title>
        <authorList>
            <consortium name="DOE Joint Genome Institute"/>
            <person name="Haitjema C.H."/>
            <person name="Gilmore S.P."/>
            <person name="Henske J.K."/>
            <person name="Solomon K.V."/>
            <person name="De Groot R."/>
            <person name="Kuo A."/>
            <person name="Mondo S.J."/>
            <person name="Salamov A.A."/>
            <person name="Labutti K."/>
            <person name="Zhao Z."/>
            <person name="Chiniquy J."/>
            <person name="Barry K."/>
            <person name="Brewer H.M."/>
            <person name="Purvine S.O."/>
            <person name="Wright A.T."/>
            <person name="Boxma B."/>
            <person name="Van Alen T."/>
            <person name="Hackstein J.H."/>
            <person name="Baker S.E."/>
            <person name="Grigoriev I.V."/>
            <person name="O'Malley M.A."/>
        </authorList>
    </citation>
    <scope>NUCLEOTIDE SEQUENCE [LARGE SCALE GENOMIC DNA]</scope>
    <source>
        <strain evidence="6 7">G1</strain>
    </source>
</reference>
<evidence type="ECO:0000313" key="6">
    <source>
        <dbReference type="EMBL" id="ORY21911.1"/>
    </source>
</evidence>
<dbReference type="SMART" id="SM00320">
    <property type="entry name" value="WD40"/>
    <property type="match status" value="5"/>
</dbReference>
<organism evidence="6 7">
    <name type="scientific">Neocallimastix californiae</name>
    <dbReference type="NCBI Taxonomy" id="1754190"/>
    <lineage>
        <taxon>Eukaryota</taxon>
        <taxon>Fungi</taxon>
        <taxon>Fungi incertae sedis</taxon>
        <taxon>Chytridiomycota</taxon>
        <taxon>Chytridiomycota incertae sedis</taxon>
        <taxon>Neocallimastigomycetes</taxon>
        <taxon>Neocallimastigales</taxon>
        <taxon>Neocallimastigaceae</taxon>
        <taxon>Neocallimastix</taxon>
    </lineage>
</organism>
<dbReference type="GO" id="GO:0000502">
    <property type="term" value="C:proteasome complex"/>
    <property type="evidence" value="ECO:0007669"/>
    <property type="project" value="UniProtKB-KW"/>
</dbReference>
<dbReference type="PANTHER" id="PTHR19857">
    <property type="entry name" value="MITOCHONDRIAL DIVISION PROTEIN 1-RELATED"/>
    <property type="match status" value="1"/>
</dbReference>
<comment type="similarity">
    <text evidence="4">Belongs to the WD repeat PAAF1/RPN14 family.</text>
</comment>
<sequence length="428" mass="47842">MTQTIKILPQYICQNDFPLDFSISKEKAFASAEVSNNPDQKLTSSLENSKPPSFWISKYQENEQAIHGKVNVIFNKGNEVPTLDAKPEFNVKWINSNSFEIDDNDKKIIMKSYDKNYKIQNKNINSIDISPLESLMVTGEDDSVIKLIEIDTGNIRRIFEGHYGDITKVRFFPSGQVLLTAATDLQIKIWSVLDGSCPVTLKGHSRAITDTAIISRGRNVLSSSKDGSIRLWECGSSSTIRKVCQLDKAINKMALGEINKDYANSHPSPEVTLDSREVETKGKIVFALTDTSFYGYDLGQPDKEPIFVGHQSVDSAPFSAIAYDSENNRVYVGNEEGVVSIWDLNDLSKPFKLFKRNNTTITSLHVINKDDLLVTQGDGQLYLCEINNLTIKKEYVGSDLEPWYDVNITPSGTIIAGGRNGLLQKYTL</sequence>
<dbReference type="EMBL" id="MCOG01000256">
    <property type="protein sequence ID" value="ORY21911.1"/>
    <property type="molecule type" value="Genomic_DNA"/>
</dbReference>
<proteinExistence type="inferred from homology"/>
<dbReference type="InterPro" id="IPR015943">
    <property type="entry name" value="WD40/YVTN_repeat-like_dom_sf"/>
</dbReference>